<sequence length="337" mass="37153">MTERGGAIEDFLRRAGWSRASRHPLAGDASARRYERLVLDGQTAILMDAPPDRGEDVGRFVRMANWLLAQGYSAPKPMAQDLSEGFLLLEDMGDDLVARLTAADPLRERELYAAATDFLVDLGTRPVPGFVRPLNADALAALLTWLGEWYMPAMAADPAAVAEVPATFARLYRVLARDARPVLSLRDFHAENLIWLPERQGCARLGLLDFQDAVAAHPAYDLVSLLQDARREVSLATEAAMIERFCAASGWNRDDFGAIYALLGAQRSLRILAVFARLCLHLGRPRYLDFMPRVWGYLQRNLAHPALAPLAAALAGLPAPTEAALTRLKVDRPCPTR</sequence>
<keyword evidence="3" id="KW-1185">Reference proteome</keyword>
<dbReference type="EMBL" id="JAOCQF010000003">
    <property type="protein sequence ID" value="MCT8331261.1"/>
    <property type="molecule type" value="Genomic_DNA"/>
</dbReference>
<feature type="domain" description="Aminoglycoside phosphotransferase" evidence="1">
    <location>
        <begin position="24"/>
        <end position="251"/>
    </location>
</feature>
<proteinExistence type="predicted"/>
<evidence type="ECO:0000259" key="1">
    <source>
        <dbReference type="Pfam" id="PF01636"/>
    </source>
</evidence>
<evidence type="ECO:0000313" key="3">
    <source>
        <dbReference type="Proteomes" id="UP001205601"/>
    </source>
</evidence>
<dbReference type="SUPFAM" id="SSF56112">
    <property type="entry name" value="Protein kinase-like (PK-like)"/>
    <property type="match status" value="1"/>
</dbReference>
<dbReference type="Gene3D" id="3.90.1200.10">
    <property type="match status" value="1"/>
</dbReference>
<dbReference type="RefSeq" id="WP_261497140.1">
    <property type="nucleotide sequence ID" value="NZ_JAOCQF010000003.1"/>
</dbReference>
<dbReference type="Proteomes" id="UP001205601">
    <property type="component" value="Unassembled WGS sequence"/>
</dbReference>
<name>A0ABT2NRE2_9RHOB</name>
<organism evidence="2 3">
    <name type="scientific">Albidovulum sediminis</name>
    <dbReference type="NCBI Taxonomy" id="3066345"/>
    <lineage>
        <taxon>Bacteria</taxon>
        <taxon>Pseudomonadati</taxon>
        <taxon>Pseudomonadota</taxon>
        <taxon>Alphaproteobacteria</taxon>
        <taxon>Rhodobacterales</taxon>
        <taxon>Paracoccaceae</taxon>
        <taxon>Albidovulum</taxon>
    </lineage>
</organism>
<accession>A0ABT2NRE2</accession>
<dbReference type="InterPro" id="IPR002575">
    <property type="entry name" value="Aminoglycoside_PTrfase"/>
</dbReference>
<protein>
    <submittedName>
        <fullName evidence="2">Phosphotransferase</fullName>
    </submittedName>
</protein>
<dbReference type="Pfam" id="PF01636">
    <property type="entry name" value="APH"/>
    <property type="match status" value="1"/>
</dbReference>
<dbReference type="InterPro" id="IPR011009">
    <property type="entry name" value="Kinase-like_dom_sf"/>
</dbReference>
<comment type="caution">
    <text evidence="2">The sequence shown here is derived from an EMBL/GenBank/DDBJ whole genome shotgun (WGS) entry which is preliminary data.</text>
</comment>
<dbReference type="Gene3D" id="3.30.200.20">
    <property type="entry name" value="Phosphorylase Kinase, domain 1"/>
    <property type="match status" value="1"/>
</dbReference>
<evidence type="ECO:0000313" key="2">
    <source>
        <dbReference type="EMBL" id="MCT8331261.1"/>
    </source>
</evidence>
<reference evidence="3" key="1">
    <citation type="submission" date="2023-07" db="EMBL/GenBank/DDBJ databases">
        <title>Defluviimonas sediminis sp. nov., isolated from mangrove sediment.</title>
        <authorList>
            <person name="Liu L."/>
            <person name="Li J."/>
            <person name="Huang Y."/>
            <person name="Pan J."/>
            <person name="Li M."/>
        </authorList>
    </citation>
    <scope>NUCLEOTIDE SEQUENCE [LARGE SCALE GENOMIC DNA]</scope>
    <source>
        <strain evidence="3">FT324</strain>
    </source>
</reference>
<gene>
    <name evidence="2" type="ORF">N5I32_17215</name>
</gene>